<evidence type="ECO:0000313" key="10">
    <source>
        <dbReference type="WBParaSite" id="Pan_g17064.t1"/>
    </source>
</evidence>
<dbReference type="Gene3D" id="3.30.460.10">
    <property type="entry name" value="Beta Polymerase, domain 2"/>
    <property type="match status" value="1"/>
</dbReference>
<dbReference type="WBParaSite" id="Pan_g17064.t1">
    <property type="protein sequence ID" value="Pan_g17064.t1"/>
    <property type="gene ID" value="Pan_g17064"/>
</dbReference>
<evidence type="ECO:0000256" key="1">
    <source>
        <dbReference type="ARBA" id="ARBA00001936"/>
    </source>
</evidence>
<dbReference type="SUPFAM" id="SSF81631">
    <property type="entry name" value="PAP/OAS1 substrate-binding domain"/>
    <property type="match status" value="1"/>
</dbReference>
<dbReference type="SUPFAM" id="SSF81301">
    <property type="entry name" value="Nucleotidyltransferase"/>
    <property type="match status" value="1"/>
</dbReference>
<dbReference type="GO" id="GO:0031123">
    <property type="term" value="P:RNA 3'-end processing"/>
    <property type="evidence" value="ECO:0007669"/>
    <property type="project" value="TreeGrafter"/>
</dbReference>
<dbReference type="Pfam" id="PF22600">
    <property type="entry name" value="MTPAP-like_central"/>
    <property type="match status" value="1"/>
</dbReference>
<evidence type="ECO:0000313" key="9">
    <source>
        <dbReference type="Proteomes" id="UP000492821"/>
    </source>
</evidence>
<dbReference type="InterPro" id="IPR043519">
    <property type="entry name" value="NT_sf"/>
</dbReference>
<dbReference type="GO" id="GO:0046872">
    <property type="term" value="F:metal ion binding"/>
    <property type="evidence" value="ECO:0007669"/>
    <property type="project" value="UniProtKB-KW"/>
</dbReference>
<dbReference type="Gene3D" id="1.10.1410.10">
    <property type="match status" value="1"/>
</dbReference>
<dbReference type="PANTHER" id="PTHR12271:SF117">
    <property type="entry name" value="PAP-ASSOCIATED DOMAIN-CONTAINING PROTEIN"/>
    <property type="match status" value="1"/>
</dbReference>
<proteinExistence type="predicted"/>
<evidence type="ECO:0000259" key="8">
    <source>
        <dbReference type="Pfam" id="PF22600"/>
    </source>
</evidence>
<evidence type="ECO:0000256" key="3">
    <source>
        <dbReference type="ARBA" id="ARBA00022679"/>
    </source>
</evidence>
<keyword evidence="4" id="KW-0479">Metal-binding</keyword>
<dbReference type="Proteomes" id="UP000492821">
    <property type="component" value="Unassembled WGS sequence"/>
</dbReference>
<accession>A0A7E4V655</accession>
<keyword evidence="3" id="KW-0808">Transferase</keyword>
<dbReference type="InterPro" id="IPR002058">
    <property type="entry name" value="PAP_assoc"/>
</dbReference>
<comment type="cofactor">
    <cofactor evidence="1">
        <name>Mn(2+)</name>
        <dbReference type="ChEBI" id="CHEBI:29035"/>
    </cofactor>
</comment>
<keyword evidence="9" id="KW-1185">Reference proteome</keyword>
<dbReference type="AlphaFoldDB" id="A0A7E4V655"/>
<comment type="cofactor">
    <cofactor evidence="2">
        <name>Mg(2+)</name>
        <dbReference type="ChEBI" id="CHEBI:18420"/>
    </cofactor>
</comment>
<reference evidence="9" key="1">
    <citation type="journal article" date="2013" name="Genetics">
        <title>The draft genome and transcriptome of Panagrellus redivivus are shaped by the harsh demands of a free-living lifestyle.</title>
        <authorList>
            <person name="Srinivasan J."/>
            <person name="Dillman A.R."/>
            <person name="Macchietto M.G."/>
            <person name="Heikkinen L."/>
            <person name="Lakso M."/>
            <person name="Fracchia K.M."/>
            <person name="Antoshechkin I."/>
            <person name="Mortazavi A."/>
            <person name="Wong G."/>
            <person name="Sternberg P.W."/>
        </authorList>
    </citation>
    <scope>NUCLEOTIDE SEQUENCE [LARGE SCALE GENOMIC DNA]</scope>
    <source>
        <strain evidence="9">MT8872</strain>
    </source>
</reference>
<dbReference type="PANTHER" id="PTHR12271">
    <property type="entry name" value="POLY A POLYMERASE CID PAP -RELATED"/>
    <property type="match status" value="1"/>
</dbReference>
<evidence type="ECO:0000256" key="4">
    <source>
        <dbReference type="ARBA" id="ARBA00022723"/>
    </source>
</evidence>
<organism evidence="9 10">
    <name type="scientific">Panagrellus redivivus</name>
    <name type="common">Microworm</name>
    <dbReference type="NCBI Taxonomy" id="6233"/>
    <lineage>
        <taxon>Eukaryota</taxon>
        <taxon>Metazoa</taxon>
        <taxon>Ecdysozoa</taxon>
        <taxon>Nematoda</taxon>
        <taxon>Chromadorea</taxon>
        <taxon>Rhabditida</taxon>
        <taxon>Tylenchina</taxon>
        <taxon>Panagrolaimomorpha</taxon>
        <taxon>Panagrolaimoidea</taxon>
        <taxon>Panagrolaimidae</taxon>
        <taxon>Panagrellus</taxon>
    </lineage>
</organism>
<dbReference type="CDD" id="cd05402">
    <property type="entry name" value="NT_PAP_TUTase"/>
    <property type="match status" value="1"/>
</dbReference>
<dbReference type="GO" id="GO:1990817">
    <property type="term" value="F:poly(A) RNA polymerase activity"/>
    <property type="evidence" value="ECO:0007669"/>
    <property type="project" value="TreeGrafter"/>
</dbReference>
<dbReference type="InterPro" id="IPR054708">
    <property type="entry name" value="MTPAP-like_central"/>
</dbReference>
<reference evidence="10" key="2">
    <citation type="submission" date="2020-10" db="UniProtKB">
        <authorList>
            <consortium name="WormBaseParasite"/>
        </authorList>
    </citation>
    <scope>IDENTIFICATION</scope>
</reference>
<evidence type="ECO:0000259" key="7">
    <source>
        <dbReference type="Pfam" id="PF03828"/>
    </source>
</evidence>
<keyword evidence="5" id="KW-0460">Magnesium</keyword>
<dbReference type="Pfam" id="PF03828">
    <property type="entry name" value="PAP_assoc"/>
    <property type="match status" value="1"/>
</dbReference>
<protein>
    <submittedName>
        <fullName evidence="10">PAP-associated domain-containing protein</fullName>
    </submittedName>
</protein>
<feature type="domain" description="PAP-associated" evidence="7">
    <location>
        <begin position="684"/>
        <end position="734"/>
    </location>
</feature>
<sequence length="785" mass="88657">MATCFQPPILPRPVFFDSMTTLLVPALSNNLVSAMSRLSLAWREAVGEVPRVQIRPLTPHEWAQLSFLHPKMNARDFGHLQVAIGPQILNISAAIIAPSAVLTRATDFVLITALRAKEFLPSYTLNDVKSVTRVTHALKQWIPRFILARKQAMLVTYPIQLTHLNASSTPMPSRMPPRRTVPPSRPMSSLSSAPASLATSFTSIGSSRAVTPAVPSTDSGYASSEADDIPLGLSWSAAVIEENFGLVRRVFRQMHYKLRTGTYPTPIFSVIPPSSVPSSTAPESASYYFSICIENCFPKLMMSAYSSDISFEVARLTCLFNFCQKLIQFGFFSNSMFEAWPTVARYVRDHREFYDRIFDRVQSNFDQFLAILGSDIPRHSIDDRHTSLICSALEAFRQNAKKPTKTKKFLNGIQAVLPDEIITVNALGVLTYPNENRPRALKLFNMKMLYPADFHGYEQHLMNFIRLITEPHLMTERKHSIRYMLKAWLASTFPDPQLPIVGSTASGCATDRSDLDLVFVYGTSREREHMVDTLRVLYHRLKEFPRTESINFVNAVVPILILTLNAPYDNIRVDIGCNNMCGIYTSQLVERYNAFDHRCQHLVMLVKHWAGIAGIRRQTSGSMSSITLVIMVIHYLQSGCAPSVLPNFQYLRRDLFSEDSISDIDWNDFYNEMPSMGRNLASTGELLIGFFDYYCAFDFEHYGISLEKGGVIHRNEFPLESDSSKMYVEEPFERFNTARGIWAREHIEAIKSAFSQALLHLSGGSINHGKPDFDSFISESGYTRP</sequence>
<feature type="compositionally biased region" description="Pro residues" evidence="6">
    <location>
        <begin position="173"/>
        <end position="185"/>
    </location>
</feature>
<evidence type="ECO:0000256" key="6">
    <source>
        <dbReference type="SAM" id="MobiDB-lite"/>
    </source>
</evidence>
<evidence type="ECO:0000256" key="5">
    <source>
        <dbReference type="ARBA" id="ARBA00022842"/>
    </source>
</evidence>
<name>A0A7E4V655_PANRE</name>
<feature type="domain" description="Poly(A) RNA polymerase mitochondrial-like central palm" evidence="8">
    <location>
        <begin position="459"/>
        <end position="593"/>
    </location>
</feature>
<feature type="region of interest" description="Disordered" evidence="6">
    <location>
        <begin position="167"/>
        <end position="192"/>
    </location>
</feature>
<evidence type="ECO:0000256" key="2">
    <source>
        <dbReference type="ARBA" id="ARBA00001946"/>
    </source>
</evidence>